<feature type="transmembrane region" description="Helical" evidence="1">
    <location>
        <begin position="61"/>
        <end position="83"/>
    </location>
</feature>
<keyword evidence="1" id="KW-1133">Transmembrane helix</keyword>
<accession>A0ABP9ECR3</accession>
<keyword evidence="3" id="KW-1185">Reference proteome</keyword>
<protein>
    <submittedName>
        <fullName evidence="2">Uncharacterized protein</fullName>
    </submittedName>
</protein>
<evidence type="ECO:0000256" key="1">
    <source>
        <dbReference type="SAM" id="Phobius"/>
    </source>
</evidence>
<name>A0ABP9ECR3_9GAMM</name>
<evidence type="ECO:0000313" key="3">
    <source>
        <dbReference type="Proteomes" id="UP001499988"/>
    </source>
</evidence>
<evidence type="ECO:0000313" key="2">
    <source>
        <dbReference type="EMBL" id="GAA4875607.1"/>
    </source>
</evidence>
<sequence>MRWLVNLAHMNGSGASEWYIRQLIINYVVRPVLYCLGVPLLFLATLGRYPTKQQLRKGSGWIYFSGMLTFVLVIAAIAKFNAINASI</sequence>
<keyword evidence="1" id="KW-0472">Membrane</keyword>
<dbReference type="EMBL" id="BAABJZ010000006">
    <property type="protein sequence ID" value="GAA4875607.1"/>
    <property type="molecule type" value="Genomic_DNA"/>
</dbReference>
<keyword evidence="1" id="KW-0812">Transmembrane</keyword>
<dbReference type="Proteomes" id="UP001499988">
    <property type="component" value="Unassembled WGS sequence"/>
</dbReference>
<organism evidence="2 3">
    <name type="scientific">Ferrimonas pelagia</name>
    <dbReference type="NCBI Taxonomy" id="1177826"/>
    <lineage>
        <taxon>Bacteria</taxon>
        <taxon>Pseudomonadati</taxon>
        <taxon>Pseudomonadota</taxon>
        <taxon>Gammaproteobacteria</taxon>
        <taxon>Alteromonadales</taxon>
        <taxon>Ferrimonadaceae</taxon>
        <taxon>Ferrimonas</taxon>
    </lineage>
</organism>
<comment type="caution">
    <text evidence="2">The sequence shown here is derived from an EMBL/GenBank/DDBJ whole genome shotgun (WGS) entry which is preliminary data.</text>
</comment>
<proteinExistence type="predicted"/>
<feature type="transmembrane region" description="Helical" evidence="1">
    <location>
        <begin position="31"/>
        <end position="49"/>
    </location>
</feature>
<gene>
    <name evidence="2" type="ORF">GCM10023333_06120</name>
</gene>
<dbReference type="RefSeq" id="WP_345333285.1">
    <property type="nucleotide sequence ID" value="NZ_BAABJZ010000006.1"/>
</dbReference>
<reference evidence="3" key="1">
    <citation type="journal article" date="2019" name="Int. J. Syst. Evol. Microbiol.">
        <title>The Global Catalogue of Microorganisms (GCM) 10K type strain sequencing project: providing services to taxonomists for standard genome sequencing and annotation.</title>
        <authorList>
            <consortium name="The Broad Institute Genomics Platform"/>
            <consortium name="The Broad Institute Genome Sequencing Center for Infectious Disease"/>
            <person name="Wu L."/>
            <person name="Ma J."/>
        </authorList>
    </citation>
    <scope>NUCLEOTIDE SEQUENCE [LARGE SCALE GENOMIC DNA]</scope>
    <source>
        <strain evidence="3">JCM 18401</strain>
    </source>
</reference>